<organism evidence="2 3">
    <name type="scientific">Fredinandcohnia salidurans</name>
    <dbReference type="NCBI Taxonomy" id="2595041"/>
    <lineage>
        <taxon>Bacteria</taxon>
        <taxon>Bacillati</taxon>
        <taxon>Bacillota</taxon>
        <taxon>Bacilli</taxon>
        <taxon>Bacillales</taxon>
        <taxon>Bacillaceae</taxon>
        <taxon>Fredinandcohnia</taxon>
    </lineage>
</organism>
<protein>
    <submittedName>
        <fullName evidence="2">Nucleotidyltransferase domain-containing protein</fullName>
    </submittedName>
</protein>
<gene>
    <name evidence="2" type="ORF">ACFSFW_07100</name>
</gene>
<dbReference type="Proteomes" id="UP001597227">
    <property type="component" value="Unassembled WGS sequence"/>
</dbReference>
<dbReference type="EMBL" id="JBHUEK010000009">
    <property type="protein sequence ID" value="MFD1778431.1"/>
    <property type="molecule type" value="Genomic_DNA"/>
</dbReference>
<proteinExistence type="predicted"/>
<evidence type="ECO:0000259" key="1">
    <source>
        <dbReference type="Pfam" id="PF01909"/>
    </source>
</evidence>
<dbReference type="Gene3D" id="3.30.460.10">
    <property type="entry name" value="Beta Polymerase, domain 2"/>
    <property type="match status" value="1"/>
</dbReference>
<dbReference type="InterPro" id="IPR002934">
    <property type="entry name" value="Polymerase_NTP_transf_dom"/>
</dbReference>
<evidence type="ECO:0000313" key="3">
    <source>
        <dbReference type="Proteomes" id="UP001597227"/>
    </source>
</evidence>
<sequence>MIMSHIDETLADFDIEVKKIAIIGSRLYSNVHEESDLDIVIEYSGTEREDDVFHNLMEEPFYIDHIKVDFLPYWDLNGEGIGNRKHIVLFEDSFQ</sequence>
<dbReference type="InterPro" id="IPR043519">
    <property type="entry name" value="NT_sf"/>
</dbReference>
<feature type="domain" description="Polymerase nucleotidyl transferase" evidence="1">
    <location>
        <begin position="11"/>
        <end position="72"/>
    </location>
</feature>
<reference evidence="3" key="1">
    <citation type="journal article" date="2019" name="Int. J. Syst. Evol. Microbiol.">
        <title>The Global Catalogue of Microorganisms (GCM) 10K type strain sequencing project: providing services to taxonomists for standard genome sequencing and annotation.</title>
        <authorList>
            <consortium name="The Broad Institute Genomics Platform"/>
            <consortium name="The Broad Institute Genome Sequencing Center for Infectious Disease"/>
            <person name="Wu L."/>
            <person name="Ma J."/>
        </authorList>
    </citation>
    <scope>NUCLEOTIDE SEQUENCE [LARGE SCALE GENOMIC DNA]</scope>
    <source>
        <strain evidence="3">CCUG 15531</strain>
    </source>
</reference>
<dbReference type="Pfam" id="PF01909">
    <property type="entry name" value="NTP_transf_2"/>
    <property type="match status" value="1"/>
</dbReference>
<evidence type="ECO:0000313" key="2">
    <source>
        <dbReference type="EMBL" id="MFD1778431.1"/>
    </source>
</evidence>
<comment type="caution">
    <text evidence="2">The sequence shown here is derived from an EMBL/GenBank/DDBJ whole genome shotgun (WGS) entry which is preliminary data.</text>
</comment>
<dbReference type="SUPFAM" id="SSF81301">
    <property type="entry name" value="Nucleotidyltransferase"/>
    <property type="match status" value="1"/>
</dbReference>
<dbReference type="RefSeq" id="WP_388036573.1">
    <property type="nucleotide sequence ID" value="NZ_JBHUEK010000009.1"/>
</dbReference>
<accession>A0ABW4MLF6</accession>
<keyword evidence="3" id="KW-1185">Reference proteome</keyword>
<name>A0ABW4MLF6_9BACI</name>